<keyword evidence="3" id="KW-1185">Reference proteome</keyword>
<feature type="region of interest" description="Disordered" evidence="1">
    <location>
        <begin position="42"/>
        <end position="67"/>
    </location>
</feature>
<proteinExistence type="predicted"/>
<accession>A0A9Q1I3U8</accession>
<evidence type="ECO:0000256" key="1">
    <source>
        <dbReference type="SAM" id="MobiDB-lite"/>
    </source>
</evidence>
<dbReference type="EMBL" id="JAFJMO010000003">
    <property type="protein sequence ID" value="KAJ8281549.1"/>
    <property type="molecule type" value="Genomic_DNA"/>
</dbReference>
<feature type="compositionally biased region" description="Polar residues" evidence="1">
    <location>
        <begin position="58"/>
        <end position="67"/>
    </location>
</feature>
<organism evidence="2 3">
    <name type="scientific">Conger conger</name>
    <name type="common">Conger eel</name>
    <name type="synonym">Muraena conger</name>
    <dbReference type="NCBI Taxonomy" id="82655"/>
    <lineage>
        <taxon>Eukaryota</taxon>
        <taxon>Metazoa</taxon>
        <taxon>Chordata</taxon>
        <taxon>Craniata</taxon>
        <taxon>Vertebrata</taxon>
        <taxon>Euteleostomi</taxon>
        <taxon>Actinopterygii</taxon>
        <taxon>Neopterygii</taxon>
        <taxon>Teleostei</taxon>
        <taxon>Anguilliformes</taxon>
        <taxon>Congridae</taxon>
        <taxon>Conger</taxon>
    </lineage>
</organism>
<dbReference type="AlphaFoldDB" id="A0A9Q1I3U8"/>
<gene>
    <name evidence="2" type="ORF">COCON_G00040680</name>
</gene>
<protein>
    <submittedName>
        <fullName evidence="2">Uncharacterized protein</fullName>
    </submittedName>
</protein>
<evidence type="ECO:0000313" key="3">
    <source>
        <dbReference type="Proteomes" id="UP001152803"/>
    </source>
</evidence>
<dbReference type="Proteomes" id="UP001152803">
    <property type="component" value="Unassembled WGS sequence"/>
</dbReference>
<evidence type="ECO:0000313" key="2">
    <source>
        <dbReference type="EMBL" id="KAJ8281549.1"/>
    </source>
</evidence>
<comment type="caution">
    <text evidence="2">The sequence shown here is derived from an EMBL/GenBank/DDBJ whole genome shotgun (WGS) entry which is preliminary data.</text>
</comment>
<name>A0A9Q1I3U8_CONCO</name>
<reference evidence="2" key="1">
    <citation type="journal article" date="2023" name="Science">
        <title>Genome structures resolve the early diversification of teleost fishes.</title>
        <authorList>
            <person name="Parey E."/>
            <person name="Louis A."/>
            <person name="Montfort J."/>
            <person name="Bouchez O."/>
            <person name="Roques C."/>
            <person name="Iampietro C."/>
            <person name="Lluch J."/>
            <person name="Castinel A."/>
            <person name="Donnadieu C."/>
            <person name="Desvignes T."/>
            <person name="Floi Bucao C."/>
            <person name="Jouanno E."/>
            <person name="Wen M."/>
            <person name="Mejri S."/>
            <person name="Dirks R."/>
            <person name="Jansen H."/>
            <person name="Henkel C."/>
            <person name="Chen W.J."/>
            <person name="Zahm M."/>
            <person name="Cabau C."/>
            <person name="Klopp C."/>
            <person name="Thompson A.W."/>
            <person name="Robinson-Rechavi M."/>
            <person name="Braasch I."/>
            <person name="Lecointre G."/>
            <person name="Bobe J."/>
            <person name="Postlethwait J.H."/>
            <person name="Berthelot C."/>
            <person name="Roest Crollius H."/>
            <person name="Guiguen Y."/>
        </authorList>
    </citation>
    <scope>NUCLEOTIDE SEQUENCE</scope>
    <source>
        <strain evidence="2">Concon-B</strain>
    </source>
</reference>
<sequence>MPTEYHFLRASCRARSGPGGLLRLLVSGLFFTSVSQCERFLGSGNHTPRSQGPRKETTLQSSRLKMF</sequence>